<feature type="domain" description="Beta-ketoacyl-[acyl-carrier-protein] synthase III N-terminal" evidence="9">
    <location>
        <begin position="109"/>
        <end position="186"/>
    </location>
</feature>
<evidence type="ECO:0000259" key="9">
    <source>
        <dbReference type="Pfam" id="PF08545"/>
    </source>
</evidence>
<dbReference type="CDD" id="cd00830">
    <property type="entry name" value="KAS_III"/>
    <property type="match status" value="1"/>
</dbReference>
<comment type="pathway">
    <text evidence="1">Lipid metabolism.</text>
</comment>
<dbReference type="PANTHER" id="PTHR43091">
    <property type="entry name" value="3-OXOACYL-[ACYL-CARRIER-PROTEIN] SYNTHASE"/>
    <property type="match status" value="1"/>
</dbReference>
<comment type="caution">
    <text evidence="10">The sequence shown here is derived from an EMBL/GenBank/DDBJ whole genome shotgun (WGS) entry which is preliminary data.</text>
</comment>
<dbReference type="GO" id="GO:0004315">
    <property type="term" value="F:3-oxoacyl-[acyl-carrier-protein] synthase activity"/>
    <property type="evidence" value="ECO:0007669"/>
    <property type="project" value="InterPro"/>
</dbReference>
<evidence type="ECO:0000256" key="1">
    <source>
        <dbReference type="ARBA" id="ARBA00005189"/>
    </source>
</evidence>
<dbReference type="PANTHER" id="PTHR43091:SF1">
    <property type="entry name" value="BETA-KETOACYL-[ACYL-CARRIER-PROTEIN] SYNTHASE III, CHLOROPLASTIC"/>
    <property type="match status" value="1"/>
</dbReference>
<evidence type="ECO:0000259" key="8">
    <source>
        <dbReference type="Pfam" id="PF08541"/>
    </source>
</evidence>
<feature type="domain" description="Beta-ketoacyl-[acyl-carrier-protein] synthase III C-terminal" evidence="8">
    <location>
        <begin position="224"/>
        <end position="305"/>
    </location>
</feature>
<evidence type="ECO:0000256" key="6">
    <source>
        <dbReference type="ARBA" id="ARBA00023098"/>
    </source>
</evidence>
<dbReference type="AlphaFoldDB" id="A0A5N3QZ98"/>
<dbReference type="Pfam" id="PF08545">
    <property type="entry name" value="ACP_syn_III"/>
    <property type="match status" value="1"/>
</dbReference>
<keyword evidence="6" id="KW-0443">Lipid metabolism</keyword>
<protein>
    <submittedName>
        <fullName evidence="10">Ketoacyl-ACP synthase III</fullName>
    </submittedName>
</protein>
<dbReference type="RefSeq" id="WP_150870434.1">
    <property type="nucleotide sequence ID" value="NZ_VWSE01000007.1"/>
</dbReference>
<evidence type="ECO:0000256" key="2">
    <source>
        <dbReference type="ARBA" id="ARBA00008642"/>
    </source>
</evidence>
<dbReference type="Proteomes" id="UP000326789">
    <property type="component" value="Unassembled WGS sequence"/>
</dbReference>
<dbReference type="InterPro" id="IPR016039">
    <property type="entry name" value="Thiolase-like"/>
</dbReference>
<accession>A0A5N3QZ98</accession>
<name>A0A5N3QZ98_9VIBR</name>
<dbReference type="SUPFAM" id="SSF53901">
    <property type="entry name" value="Thiolase-like"/>
    <property type="match status" value="1"/>
</dbReference>
<evidence type="ECO:0000313" key="10">
    <source>
        <dbReference type="EMBL" id="KAB0287463.1"/>
    </source>
</evidence>
<gene>
    <name evidence="10" type="ORF">F2P58_13530</name>
</gene>
<evidence type="ECO:0000256" key="7">
    <source>
        <dbReference type="ARBA" id="ARBA00023160"/>
    </source>
</evidence>
<keyword evidence="3" id="KW-0444">Lipid biosynthesis</keyword>
<dbReference type="InterPro" id="IPR013751">
    <property type="entry name" value="ACP_syn_III_N"/>
</dbReference>
<evidence type="ECO:0000256" key="3">
    <source>
        <dbReference type="ARBA" id="ARBA00022516"/>
    </source>
</evidence>
<keyword evidence="5" id="KW-0276">Fatty acid metabolism</keyword>
<dbReference type="EMBL" id="VWSE01000007">
    <property type="protein sequence ID" value="KAB0287463.1"/>
    <property type="molecule type" value="Genomic_DNA"/>
</dbReference>
<reference evidence="10 11" key="1">
    <citation type="submission" date="2019-09" db="EMBL/GenBank/DDBJ databases">
        <title>Whole genome sequence of Vibrio fortis.</title>
        <authorList>
            <person name="Das S.K."/>
        </authorList>
    </citation>
    <scope>NUCLEOTIDE SEQUENCE [LARGE SCALE GENOMIC DNA]</scope>
    <source>
        <strain evidence="10 11">AN60</strain>
    </source>
</reference>
<proteinExistence type="inferred from homology"/>
<dbReference type="Gene3D" id="3.40.47.10">
    <property type="match status" value="1"/>
</dbReference>
<evidence type="ECO:0000256" key="5">
    <source>
        <dbReference type="ARBA" id="ARBA00022832"/>
    </source>
</evidence>
<sequence>MEVGIKDIASYIPSEGIDNIEQGLKFGESREFVESKLGPYFLPRKFTDQDCSDLCVAAIENLVSKNENFNKNDVQLVVVVTQNGDEEKLPHTAALVQKKAGLPKSVAAFDLSLGCSGYVHGLYAVKGFMQAAGLENALLITSDPYSKIIDPNDRTTAMLFGDAATATWIGAQPKFKIGSALFGTDGHGADALRVKDGVFSMNGRQVFNFASINVPKQIKELLVKSDYDESDVDAYILHQGSAAIIDAIAKRFSKPERFIKNIGATGNTVSSSIPLLIEQYAMNSDWNKIVLSGFGVGLSWSSAVIYK</sequence>
<organism evidence="10 11">
    <name type="scientific">Vibrio fortis</name>
    <dbReference type="NCBI Taxonomy" id="212667"/>
    <lineage>
        <taxon>Bacteria</taxon>
        <taxon>Pseudomonadati</taxon>
        <taxon>Pseudomonadota</taxon>
        <taxon>Gammaproteobacteria</taxon>
        <taxon>Vibrionales</taxon>
        <taxon>Vibrionaceae</taxon>
        <taxon>Vibrio</taxon>
    </lineage>
</organism>
<dbReference type="InterPro" id="IPR013747">
    <property type="entry name" value="ACP_syn_III_C"/>
</dbReference>
<comment type="similarity">
    <text evidence="2">Belongs to the thiolase-like superfamily. FabH family.</text>
</comment>
<keyword evidence="4" id="KW-0808">Transferase</keyword>
<dbReference type="Pfam" id="PF08541">
    <property type="entry name" value="ACP_syn_III_C"/>
    <property type="match status" value="1"/>
</dbReference>
<evidence type="ECO:0000313" key="11">
    <source>
        <dbReference type="Proteomes" id="UP000326789"/>
    </source>
</evidence>
<evidence type="ECO:0000256" key="4">
    <source>
        <dbReference type="ARBA" id="ARBA00022679"/>
    </source>
</evidence>
<dbReference type="GO" id="GO:0006633">
    <property type="term" value="P:fatty acid biosynthetic process"/>
    <property type="evidence" value="ECO:0007669"/>
    <property type="project" value="UniProtKB-KW"/>
</dbReference>
<keyword evidence="7" id="KW-0275">Fatty acid biosynthesis</keyword>